<keyword evidence="2" id="KW-1185">Reference proteome</keyword>
<dbReference type="EMBL" id="QGHA01000008">
    <property type="protein sequence ID" value="PWK75348.1"/>
    <property type="molecule type" value="Genomic_DNA"/>
</dbReference>
<dbReference type="AlphaFoldDB" id="A0A316H4R6"/>
<organism evidence="1 2">
    <name type="scientific">Mucilaginibacter oryzae</name>
    <dbReference type="NCBI Taxonomy" id="468058"/>
    <lineage>
        <taxon>Bacteria</taxon>
        <taxon>Pseudomonadati</taxon>
        <taxon>Bacteroidota</taxon>
        <taxon>Sphingobacteriia</taxon>
        <taxon>Sphingobacteriales</taxon>
        <taxon>Sphingobacteriaceae</taxon>
        <taxon>Mucilaginibacter</taxon>
    </lineage>
</organism>
<accession>A0A316H4R6</accession>
<name>A0A316H4R6_9SPHI</name>
<comment type="caution">
    <text evidence="1">The sequence shown here is derived from an EMBL/GenBank/DDBJ whole genome shotgun (WGS) entry which is preliminary data.</text>
</comment>
<sequence>MKTTKLKVEELKTPYMPPIPESYSVEEILAAGGATAFANKMGKKPENIERALEALPDEGFLTDEDVKAALEILREKR</sequence>
<proteinExistence type="predicted"/>
<reference evidence="1 2" key="1">
    <citation type="submission" date="2018-05" db="EMBL/GenBank/DDBJ databases">
        <title>Genomic Encyclopedia of Archaeal and Bacterial Type Strains, Phase II (KMG-II): from individual species to whole genera.</title>
        <authorList>
            <person name="Goeker M."/>
        </authorList>
    </citation>
    <scope>NUCLEOTIDE SEQUENCE [LARGE SCALE GENOMIC DNA]</scope>
    <source>
        <strain evidence="1 2">DSM 19975</strain>
    </source>
</reference>
<evidence type="ECO:0000313" key="1">
    <source>
        <dbReference type="EMBL" id="PWK75348.1"/>
    </source>
</evidence>
<dbReference type="Proteomes" id="UP000245678">
    <property type="component" value="Unassembled WGS sequence"/>
</dbReference>
<protein>
    <submittedName>
        <fullName evidence="1">Uncharacterized protein</fullName>
    </submittedName>
</protein>
<gene>
    <name evidence="1" type="ORF">LX99_03842</name>
</gene>
<evidence type="ECO:0000313" key="2">
    <source>
        <dbReference type="Proteomes" id="UP000245678"/>
    </source>
</evidence>